<dbReference type="EMBL" id="GBRH01211578">
    <property type="protein sequence ID" value="JAD86317.1"/>
    <property type="molecule type" value="Transcribed_RNA"/>
</dbReference>
<organism evidence="1">
    <name type="scientific">Arundo donax</name>
    <name type="common">Giant reed</name>
    <name type="synonym">Donax arundinaceus</name>
    <dbReference type="NCBI Taxonomy" id="35708"/>
    <lineage>
        <taxon>Eukaryota</taxon>
        <taxon>Viridiplantae</taxon>
        <taxon>Streptophyta</taxon>
        <taxon>Embryophyta</taxon>
        <taxon>Tracheophyta</taxon>
        <taxon>Spermatophyta</taxon>
        <taxon>Magnoliopsida</taxon>
        <taxon>Liliopsida</taxon>
        <taxon>Poales</taxon>
        <taxon>Poaceae</taxon>
        <taxon>PACMAD clade</taxon>
        <taxon>Arundinoideae</taxon>
        <taxon>Arundineae</taxon>
        <taxon>Arundo</taxon>
    </lineage>
</organism>
<reference evidence="1" key="1">
    <citation type="submission" date="2014-09" db="EMBL/GenBank/DDBJ databases">
        <authorList>
            <person name="Magalhaes I.L.F."/>
            <person name="Oliveira U."/>
            <person name="Santos F.R."/>
            <person name="Vidigal T.H.D.A."/>
            <person name="Brescovit A.D."/>
            <person name="Santos A.J."/>
        </authorList>
    </citation>
    <scope>NUCLEOTIDE SEQUENCE</scope>
    <source>
        <tissue evidence="1">Shoot tissue taken approximately 20 cm above the soil surface</tissue>
    </source>
</reference>
<reference evidence="1" key="2">
    <citation type="journal article" date="2015" name="Data Brief">
        <title>Shoot transcriptome of the giant reed, Arundo donax.</title>
        <authorList>
            <person name="Barrero R.A."/>
            <person name="Guerrero F.D."/>
            <person name="Moolhuijzen P."/>
            <person name="Goolsby J.A."/>
            <person name="Tidwell J."/>
            <person name="Bellgard S.E."/>
            <person name="Bellgard M.I."/>
        </authorList>
    </citation>
    <scope>NUCLEOTIDE SEQUENCE</scope>
    <source>
        <tissue evidence="1">Shoot tissue taken approximately 20 cm above the soil surface</tissue>
    </source>
</reference>
<dbReference type="AlphaFoldDB" id="A0A0A9DRB6"/>
<protein>
    <submittedName>
        <fullName evidence="1">Uncharacterized protein</fullName>
    </submittedName>
</protein>
<accession>A0A0A9DRB6</accession>
<sequence>MTMITPLLFWNAFCPWMMIEYRPLNICRLRCFCLRRKKLCCS</sequence>
<proteinExistence type="predicted"/>
<name>A0A0A9DRB6_ARUDO</name>
<evidence type="ECO:0000313" key="1">
    <source>
        <dbReference type="EMBL" id="JAD86317.1"/>
    </source>
</evidence>